<dbReference type="EMBL" id="CM046397">
    <property type="protein sequence ID" value="KAI8536818.1"/>
    <property type="molecule type" value="Genomic_DNA"/>
</dbReference>
<sequence>MQAGNALHAVQECEELNKEGLTLRFLAPSFAVSLIAECTTRKEKGVKVSILSEIPSSSFLFLVMISNYIMRKKDVTKPDVTKNSTEAMKDSQILDYANMMSTLQYRILDFEEFCAATISVHQLEGMESWEQHACSAYELFEKNGNRPIMIEKLASGTWT</sequence>
<evidence type="ECO:0000313" key="2">
    <source>
        <dbReference type="Proteomes" id="UP001062846"/>
    </source>
</evidence>
<dbReference type="Proteomes" id="UP001062846">
    <property type="component" value="Chromosome 10"/>
</dbReference>
<reference evidence="1" key="1">
    <citation type="submission" date="2022-02" db="EMBL/GenBank/DDBJ databases">
        <title>Plant Genome Project.</title>
        <authorList>
            <person name="Zhang R.-G."/>
        </authorList>
    </citation>
    <scope>NUCLEOTIDE SEQUENCE</scope>
    <source>
        <strain evidence="1">AT1</strain>
    </source>
</reference>
<evidence type="ECO:0000313" key="1">
    <source>
        <dbReference type="EMBL" id="KAI8536818.1"/>
    </source>
</evidence>
<name>A0ACC0M920_RHOML</name>
<keyword evidence="2" id="KW-1185">Reference proteome</keyword>
<comment type="caution">
    <text evidence="1">The sequence shown here is derived from an EMBL/GenBank/DDBJ whole genome shotgun (WGS) entry which is preliminary data.</text>
</comment>
<proteinExistence type="predicted"/>
<gene>
    <name evidence="1" type="ORF">RHMOL_Rhmol10G0286100</name>
</gene>
<organism evidence="1 2">
    <name type="scientific">Rhododendron molle</name>
    <name type="common">Chinese azalea</name>
    <name type="synonym">Azalea mollis</name>
    <dbReference type="NCBI Taxonomy" id="49168"/>
    <lineage>
        <taxon>Eukaryota</taxon>
        <taxon>Viridiplantae</taxon>
        <taxon>Streptophyta</taxon>
        <taxon>Embryophyta</taxon>
        <taxon>Tracheophyta</taxon>
        <taxon>Spermatophyta</taxon>
        <taxon>Magnoliopsida</taxon>
        <taxon>eudicotyledons</taxon>
        <taxon>Gunneridae</taxon>
        <taxon>Pentapetalae</taxon>
        <taxon>asterids</taxon>
        <taxon>Ericales</taxon>
        <taxon>Ericaceae</taxon>
        <taxon>Ericoideae</taxon>
        <taxon>Rhodoreae</taxon>
        <taxon>Rhododendron</taxon>
    </lineage>
</organism>
<protein>
    <submittedName>
        <fullName evidence="1">Uncharacterized protein</fullName>
    </submittedName>
</protein>
<accession>A0ACC0M920</accession>